<keyword evidence="1" id="KW-0472">Membrane</keyword>
<keyword evidence="1" id="KW-1133">Transmembrane helix</keyword>
<feature type="transmembrane region" description="Helical" evidence="1">
    <location>
        <begin position="9"/>
        <end position="28"/>
    </location>
</feature>
<evidence type="ECO:0000256" key="1">
    <source>
        <dbReference type="SAM" id="Phobius"/>
    </source>
</evidence>
<evidence type="ECO:0000313" key="3">
    <source>
        <dbReference type="Proteomes" id="UP001162131"/>
    </source>
</evidence>
<dbReference type="AlphaFoldDB" id="A0AAU9IHA7"/>
<feature type="transmembrane region" description="Helical" evidence="1">
    <location>
        <begin position="69"/>
        <end position="90"/>
    </location>
</feature>
<accession>A0AAU9IHA7</accession>
<proteinExistence type="predicted"/>
<gene>
    <name evidence="2" type="ORF">BSTOLATCC_MIC10080</name>
</gene>
<protein>
    <submittedName>
        <fullName evidence="2">Uncharacterized protein</fullName>
    </submittedName>
</protein>
<comment type="caution">
    <text evidence="2">The sequence shown here is derived from an EMBL/GenBank/DDBJ whole genome shotgun (WGS) entry which is preliminary data.</text>
</comment>
<keyword evidence="3" id="KW-1185">Reference proteome</keyword>
<name>A0AAU9IHA7_9CILI</name>
<keyword evidence="1" id="KW-0812">Transmembrane</keyword>
<dbReference type="EMBL" id="CAJZBQ010000011">
    <property type="protein sequence ID" value="CAG9314285.1"/>
    <property type="molecule type" value="Genomic_DNA"/>
</dbReference>
<organism evidence="2 3">
    <name type="scientific">Blepharisma stoltei</name>
    <dbReference type="NCBI Taxonomy" id="1481888"/>
    <lineage>
        <taxon>Eukaryota</taxon>
        <taxon>Sar</taxon>
        <taxon>Alveolata</taxon>
        <taxon>Ciliophora</taxon>
        <taxon>Postciliodesmatophora</taxon>
        <taxon>Heterotrichea</taxon>
        <taxon>Heterotrichida</taxon>
        <taxon>Blepharismidae</taxon>
        <taxon>Blepharisma</taxon>
    </lineage>
</organism>
<sequence length="100" mass="12095">MKIPEDQKYWDLCASICLINTIVEYLYIDDAGQISNLMQIEQALKDSQKFNLKEDSIKQLWDQAKMKKIWFETGSTLFWMIVIYEICFFIKNKIKLRFLW</sequence>
<dbReference type="Proteomes" id="UP001162131">
    <property type="component" value="Unassembled WGS sequence"/>
</dbReference>
<evidence type="ECO:0000313" key="2">
    <source>
        <dbReference type="EMBL" id="CAG9314285.1"/>
    </source>
</evidence>
<reference evidence="2" key="1">
    <citation type="submission" date="2021-09" db="EMBL/GenBank/DDBJ databases">
        <authorList>
            <consortium name="AG Swart"/>
            <person name="Singh M."/>
            <person name="Singh A."/>
            <person name="Seah K."/>
            <person name="Emmerich C."/>
        </authorList>
    </citation>
    <scope>NUCLEOTIDE SEQUENCE</scope>
    <source>
        <strain evidence="2">ATCC30299</strain>
    </source>
</reference>